<reference evidence="1" key="1">
    <citation type="submission" date="2023-11" db="EMBL/GenBank/DDBJ databases">
        <authorList>
            <person name="Poullet M."/>
        </authorList>
    </citation>
    <scope>NUCLEOTIDE SEQUENCE</scope>
    <source>
        <strain evidence="1">E1834</strain>
    </source>
</reference>
<evidence type="ECO:0000313" key="2">
    <source>
        <dbReference type="Proteomes" id="UP001497535"/>
    </source>
</evidence>
<dbReference type="EMBL" id="CAVMJV010000030">
    <property type="protein sequence ID" value="CAK5076708.1"/>
    <property type="molecule type" value="Genomic_DNA"/>
</dbReference>
<accession>A0ACB0ZCS4</accession>
<comment type="caution">
    <text evidence="1">The sequence shown here is derived from an EMBL/GenBank/DDBJ whole genome shotgun (WGS) entry which is preliminary data.</text>
</comment>
<proteinExistence type="predicted"/>
<gene>
    <name evidence="1" type="ORF">MENTE1834_LOCUS23581</name>
</gene>
<evidence type="ECO:0000313" key="1">
    <source>
        <dbReference type="EMBL" id="CAK5076708.1"/>
    </source>
</evidence>
<dbReference type="Proteomes" id="UP001497535">
    <property type="component" value="Unassembled WGS sequence"/>
</dbReference>
<organism evidence="1 2">
    <name type="scientific">Meloidogyne enterolobii</name>
    <name type="common">Root-knot nematode worm</name>
    <name type="synonym">Meloidogyne mayaguensis</name>
    <dbReference type="NCBI Taxonomy" id="390850"/>
    <lineage>
        <taxon>Eukaryota</taxon>
        <taxon>Metazoa</taxon>
        <taxon>Ecdysozoa</taxon>
        <taxon>Nematoda</taxon>
        <taxon>Chromadorea</taxon>
        <taxon>Rhabditida</taxon>
        <taxon>Tylenchina</taxon>
        <taxon>Tylenchomorpha</taxon>
        <taxon>Tylenchoidea</taxon>
        <taxon>Meloidogynidae</taxon>
        <taxon>Meloidogyninae</taxon>
        <taxon>Meloidogyne</taxon>
    </lineage>
</organism>
<name>A0ACB0ZCS4_MELEN</name>
<protein>
    <submittedName>
        <fullName evidence="1">Uncharacterized protein</fullName>
    </submittedName>
</protein>
<keyword evidence="2" id="KW-1185">Reference proteome</keyword>
<sequence length="349" mass="40619">MLYSLPIETKLDIFKCLSYKELCSISLTNFYLHDFISNIEGKLAREKLNCISIKDFIRVKKNPHKLIKPTAENFNFSLNEELEEKFKNGPETPIPLYLPEHDLNKYNVICLSTVSGIGYNILLKFPTIIKSNEDITIVYYYLNKLFNCSFENGEFKEFIFNPELIQLLFGNARIPKQVYINNECSLSITKHNIENLFQFTSNNLVSKTLHCFLRLETNVMAKYIDDLFKFLTNGGDNFEVVEMKFYTSTGRLDHAINVSMLYDYIGKYIAISRDCSKIVPVIMVYYLSSTRLQLNDKAEKVEIKHLNGNRYTEFQIANVYDPKVKFSFLIGEMNGNGSTFYIQIEKMKD</sequence>